<evidence type="ECO:0000313" key="2">
    <source>
        <dbReference type="EMBL" id="MBN9644442.1"/>
    </source>
</evidence>
<name>A0A939E2R5_9CORY</name>
<protein>
    <submittedName>
        <fullName evidence="2">TOMM leader peptide-binding protein</fullName>
    </submittedName>
</protein>
<dbReference type="EMBL" id="JAFLEQ010000014">
    <property type="protein sequence ID" value="MBN9644442.1"/>
    <property type="molecule type" value="Genomic_DNA"/>
</dbReference>
<gene>
    <name evidence="2" type="ORF">JZY06_07435</name>
</gene>
<proteinExistence type="predicted"/>
<sequence length="380" mass="40013">MTADDRQRIRGLAPVRLPDPDDAAVACVPAAPDNRPGIRRFAASAKRMTQGLACDSIPALSHWWRPEHPVDDDDEVQLALSPSATVLVRPPDAIQFGLDSTRAGIINGLDQQLLDTIAAVFAAARTPQPKSLLAEALCRAGVDRVAAGFILEDLTGYGVITTVPPRRPGAVVIGSSALAEAVVRVIDSMGMQVITRLAGADDTTTMLRAGHGLPLVIVDMRHRYQQVAGACVRRGGTVIPVQAVDGRGVIGPVRFNGQGPCPLCAVFHASDADPLHPQMVRRYAAQHKPVDPALLSVVAGRVAAMVALAQNVHLEPASRVPALLSAGTTLTVDPFRFFTETDTSRPHPRCPVCFGGRPTSARATGAPAAGADGRRRADAV</sequence>
<dbReference type="RefSeq" id="WP_207278934.1">
    <property type="nucleotide sequence ID" value="NZ_JAFLEQ010000014.1"/>
</dbReference>
<dbReference type="InterPro" id="IPR022291">
    <property type="entry name" value="Bacteriocin_synth_cyclodeHase"/>
</dbReference>
<organism evidence="2 3">
    <name type="scientific">Corynebacterium mendelii</name>
    <dbReference type="NCBI Taxonomy" id="2765362"/>
    <lineage>
        <taxon>Bacteria</taxon>
        <taxon>Bacillati</taxon>
        <taxon>Actinomycetota</taxon>
        <taxon>Actinomycetes</taxon>
        <taxon>Mycobacteriales</taxon>
        <taxon>Corynebacteriaceae</taxon>
        <taxon>Corynebacterium</taxon>
    </lineage>
</organism>
<feature type="compositionally biased region" description="Low complexity" evidence="1">
    <location>
        <begin position="360"/>
        <end position="371"/>
    </location>
</feature>
<dbReference type="AlphaFoldDB" id="A0A939E2R5"/>
<dbReference type="Proteomes" id="UP000664332">
    <property type="component" value="Unassembled WGS sequence"/>
</dbReference>
<dbReference type="Gene3D" id="3.40.50.720">
    <property type="entry name" value="NAD(P)-binding Rossmann-like Domain"/>
    <property type="match status" value="1"/>
</dbReference>
<accession>A0A939E2R5</accession>
<evidence type="ECO:0000313" key="3">
    <source>
        <dbReference type="Proteomes" id="UP000664332"/>
    </source>
</evidence>
<dbReference type="NCBIfam" id="TIGR03882">
    <property type="entry name" value="cyclo_dehyd_2"/>
    <property type="match status" value="1"/>
</dbReference>
<reference evidence="2" key="1">
    <citation type="submission" date="2021-03" db="EMBL/GenBank/DDBJ databases">
        <authorList>
            <person name="Sun Q."/>
        </authorList>
    </citation>
    <scope>NUCLEOTIDE SEQUENCE</scope>
    <source>
        <strain evidence="2">CCM 8862</strain>
    </source>
</reference>
<keyword evidence="3" id="KW-1185">Reference proteome</keyword>
<feature type="region of interest" description="Disordered" evidence="1">
    <location>
        <begin position="360"/>
        <end position="380"/>
    </location>
</feature>
<comment type="caution">
    <text evidence="2">The sequence shown here is derived from an EMBL/GenBank/DDBJ whole genome shotgun (WGS) entry which is preliminary data.</text>
</comment>
<evidence type="ECO:0000256" key="1">
    <source>
        <dbReference type="SAM" id="MobiDB-lite"/>
    </source>
</evidence>